<dbReference type="RefSeq" id="WP_378072425.1">
    <property type="nucleotide sequence ID" value="NZ_JBHSBL010000028.1"/>
</dbReference>
<gene>
    <name evidence="1" type="ORF">ACFO0C_41995</name>
</gene>
<dbReference type="EMBL" id="JBHSBL010000028">
    <property type="protein sequence ID" value="MFC4071549.1"/>
    <property type="molecule type" value="Genomic_DNA"/>
</dbReference>
<accession>A0ABV8J4S5</accession>
<evidence type="ECO:0000313" key="1">
    <source>
        <dbReference type="EMBL" id="MFC4071549.1"/>
    </source>
</evidence>
<comment type="caution">
    <text evidence="1">The sequence shown here is derived from an EMBL/GenBank/DDBJ whole genome shotgun (WGS) entry which is preliminary data.</text>
</comment>
<sequence length="464" mass="48460">MNPAVDDITTDLTTLAVAQGWTDVTTLLDVAGADDVLLLAAPGARLDVAGTVAPLEESVDTLRYHRVVAVLRCGAVLSATTLAAARAVLARPAGSAFVVVTGAEQLDTDDKVARNDRILWQSLIASGGATWHGQDLAEHHCLLWSDSATPSERVTRDMATLRAWLSAEPAATAEVTRLRLAHALVLAGEAGTAAPAVDSYGRLTRIAGQVQSARADVLRRLDSDMDMLRDQLTSLFLEREQELLAGGDVTAIAVGLAVDRLTAASGRAREMLDGIDWDLVNEAVPGGVAYPGALLAPLTEEAGRGAPDLAVAARTPRPGAASVPVADTSTLVSVVRAGAIATAVSALTMPFTGLPAAVVVGTSSGIFAERQLRERERAGREKQARTRSVTGDLDRLRQGLAGVVDTQRDRLRREVGAAFDRLADDLRTARDTRPAAASAASSAAGSDVTTRLDDLRARLAATGN</sequence>
<protein>
    <submittedName>
        <fullName evidence="1">Uncharacterized protein</fullName>
    </submittedName>
</protein>
<name>A0ABV8J4S5_9ACTN</name>
<dbReference type="Proteomes" id="UP001595867">
    <property type="component" value="Unassembled WGS sequence"/>
</dbReference>
<keyword evidence="2" id="KW-1185">Reference proteome</keyword>
<proteinExistence type="predicted"/>
<organism evidence="1 2">
    <name type="scientific">Actinoplanes subglobosus</name>
    <dbReference type="NCBI Taxonomy" id="1547892"/>
    <lineage>
        <taxon>Bacteria</taxon>
        <taxon>Bacillati</taxon>
        <taxon>Actinomycetota</taxon>
        <taxon>Actinomycetes</taxon>
        <taxon>Micromonosporales</taxon>
        <taxon>Micromonosporaceae</taxon>
        <taxon>Actinoplanes</taxon>
    </lineage>
</organism>
<evidence type="ECO:0000313" key="2">
    <source>
        <dbReference type="Proteomes" id="UP001595867"/>
    </source>
</evidence>
<reference evidence="2" key="1">
    <citation type="journal article" date="2019" name="Int. J. Syst. Evol. Microbiol.">
        <title>The Global Catalogue of Microorganisms (GCM) 10K type strain sequencing project: providing services to taxonomists for standard genome sequencing and annotation.</title>
        <authorList>
            <consortium name="The Broad Institute Genomics Platform"/>
            <consortium name="The Broad Institute Genome Sequencing Center for Infectious Disease"/>
            <person name="Wu L."/>
            <person name="Ma J."/>
        </authorList>
    </citation>
    <scope>NUCLEOTIDE SEQUENCE [LARGE SCALE GENOMIC DNA]</scope>
    <source>
        <strain evidence="2">TBRC 5832</strain>
    </source>
</reference>